<dbReference type="PANTHER" id="PTHR44688">
    <property type="entry name" value="DNA-BINDING TRANSCRIPTIONAL ACTIVATOR DEVR_DOSR"/>
    <property type="match status" value="1"/>
</dbReference>
<keyword evidence="6" id="KW-1185">Reference proteome</keyword>
<dbReference type="CDD" id="cd06170">
    <property type="entry name" value="LuxR_C_like"/>
    <property type="match status" value="1"/>
</dbReference>
<dbReference type="PROSITE" id="PS00622">
    <property type="entry name" value="HTH_LUXR_1"/>
    <property type="match status" value="1"/>
</dbReference>
<dbReference type="SMART" id="SM00382">
    <property type="entry name" value="AAA"/>
    <property type="match status" value="1"/>
</dbReference>
<dbReference type="InterPro" id="IPR000792">
    <property type="entry name" value="Tscrpt_reg_LuxR_C"/>
</dbReference>
<dbReference type="InterPro" id="IPR003593">
    <property type="entry name" value="AAA+_ATPase"/>
</dbReference>
<comment type="caution">
    <text evidence="5">The sequence shown here is derived from an EMBL/GenBank/DDBJ whole genome shotgun (WGS) entry which is preliminary data.</text>
</comment>
<dbReference type="EMBL" id="LVHI01000008">
    <property type="protein sequence ID" value="OAK55700.1"/>
    <property type="molecule type" value="Genomic_DNA"/>
</dbReference>
<dbReference type="SMART" id="SM00421">
    <property type="entry name" value="HTH_LUXR"/>
    <property type="match status" value="1"/>
</dbReference>
<evidence type="ECO:0000259" key="4">
    <source>
        <dbReference type="PROSITE" id="PS50043"/>
    </source>
</evidence>
<dbReference type="RefSeq" id="WP_068423389.1">
    <property type="nucleotide sequence ID" value="NZ_LVHI01000008.1"/>
</dbReference>
<name>A0A177YK90_9NOCA</name>
<proteinExistence type="predicted"/>
<dbReference type="Proteomes" id="UP000077519">
    <property type="component" value="Unassembled WGS sequence"/>
</dbReference>
<feature type="domain" description="HTH luxR-type" evidence="4">
    <location>
        <begin position="793"/>
        <end position="858"/>
    </location>
</feature>
<dbReference type="SUPFAM" id="SSF46894">
    <property type="entry name" value="C-terminal effector domain of the bipartite response regulators"/>
    <property type="match status" value="1"/>
</dbReference>
<sequence>MQEREPAAQPLIGRDGLLDESRRCLAPEPGHRRIIMITGGRGMGKSALANAIGHAARGRGHLVHAVHCGAGTDSAEQILGAIDLACTPAPAGSLSAAAPGNTPVLLLIDDFHHLSPVDRDIVAVRIKAAVYDHDVRCIATFTEMTPPCVWREFSMHTLQPMTTDEIGALLQHRGFRAGTMDVRELHARAGGNPLAAIELARSETGRVNLDLTPVPVVTGLLRNAGRQVVDTFHPAERTAVLRDVLLQNVVRAIQEGDVAPDIGRRARGAASADATARLLIHAEATTEELLTAHHELAADRTLPNHVRLLHQSLATDTSNDDLADRLEFLAEDLVAALRYRSAVLVLCRAAAVAAETSRTSMLLARAGSIAAFAGYLSLARAVVARERSHSYRSDAAGMAATTAFLEFVSGGDIRSVLDEVMISVDALTQPAHPDSLNQLIASCFAYAVTDGDVDALGRAAEMADAFQHALDPINVLLSRTLTQTGSAAACALDDRALQGAVLASLRGGEPWKPALLHLALPFLSWHPRQYRWLNERFDLRTRLCPITAEIASMKNEAASVDRGQYKSADTDALGAPGERKQSPGLFGVHRQTLDLLTATLRGDLSTKYQCSMDAVANVAADVYGAAAVIDLVSRNRHEAAFEQVRYNEVSVVRWLRSPYGPLEMIDFVECSVRLGRPHDGLVYLDGVRAGKPNFWSMRHAALMLAAEAILAENDNDALFELALGEIRKVGWSFDLPRVALAYGEWLRRNHRILDSRRQLTHAADLFDRLGAEPWTRRAEEELRAAGTAQRDSTGFTFAELTGQEHRIASMAASGLTNKEIGLQLYLSARTVSGHLYRAFPKLQITKRSALRDALIRYDEQMSPEESSMAG</sequence>
<dbReference type="GO" id="GO:0006355">
    <property type="term" value="P:regulation of DNA-templated transcription"/>
    <property type="evidence" value="ECO:0007669"/>
    <property type="project" value="InterPro"/>
</dbReference>
<dbReference type="SUPFAM" id="SSF52540">
    <property type="entry name" value="P-loop containing nucleoside triphosphate hydrolases"/>
    <property type="match status" value="1"/>
</dbReference>
<dbReference type="Gene3D" id="3.40.50.300">
    <property type="entry name" value="P-loop containing nucleotide triphosphate hydrolases"/>
    <property type="match status" value="1"/>
</dbReference>
<evidence type="ECO:0000313" key="6">
    <source>
        <dbReference type="Proteomes" id="UP000077519"/>
    </source>
</evidence>
<dbReference type="InterPro" id="IPR036388">
    <property type="entry name" value="WH-like_DNA-bd_sf"/>
</dbReference>
<keyword evidence="1" id="KW-0805">Transcription regulation</keyword>
<dbReference type="Pfam" id="PF00196">
    <property type="entry name" value="GerE"/>
    <property type="match status" value="1"/>
</dbReference>
<gene>
    <name evidence="5" type="ORF">A3K89_19190</name>
</gene>
<evidence type="ECO:0000313" key="5">
    <source>
        <dbReference type="EMBL" id="OAK55700.1"/>
    </source>
</evidence>
<dbReference type="PRINTS" id="PR00038">
    <property type="entry name" value="HTHLUXR"/>
</dbReference>
<keyword evidence="3" id="KW-0804">Transcription</keyword>
<dbReference type="PROSITE" id="PS50043">
    <property type="entry name" value="HTH_LUXR_2"/>
    <property type="match status" value="1"/>
</dbReference>
<dbReference type="PANTHER" id="PTHR44688:SF16">
    <property type="entry name" value="DNA-BINDING TRANSCRIPTIONAL ACTIVATOR DEVR_DOSR"/>
    <property type="match status" value="1"/>
</dbReference>
<evidence type="ECO:0000256" key="1">
    <source>
        <dbReference type="ARBA" id="ARBA00023015"/>
    </source>
</evidence>
<evidence type="ECO:0000256" key="3">
    <source>
        <dbReference type="ARBA" id="ARBA00023163"/>
    </source>
</evidence>
<protein>
    <recommendedName>
        <fullName evidence="4">HTH luxR-type domain-containing protein</fullName>
    </recommendedName>
</protein>
<dbReference type="InterPro" id="IPR027417">
    <property type="entry name" value="P-loop_NTPase"/>
</dbReference>
<reference evidence="5 6" key="1">
    <citation type="submission" date="2016-03" db="EMBL/GenBank/DDBJ databases">
        <title>Genome sequence of Rhodococcus kyotonensis KB10.</title>
        <authorList>
            <person name="Jeong H."/>
            <person name="Hong C.E."/>
            <person name="Jo S.H."/>
            <person name="Park J.M."/>
        </authorList>
    </citation>
    <scope>NUCLEOTIDE SEQUENCE [LARGE SCALE GENOMIC DNA]</scope>
    <source>
        <strain evidence="5 6">KB10</strain>
    </source>
</reference>
<keyword evidence="2" id="KW-0238">DNA-binding</keyword>
<dbReference type="InterPro" id="IPR016032">
    <property type="entry name" value="Sig_transdc_resp-reg_C-effctor"/>
</dbReference>
<evidence type="ECO:0000256" key="2">
    <source>
        <dbReference type="ARBA" id="ARBA00023125"/>
    </source>
</evidence>
<accession>A0A177YK90</accession>
<dbReference type="AlphaFoldDB" id="A0A177YK90"/>
<dbReference type="GO" id="GO:0003677">
    <property type="term" value="F:DNA binding"/>
    <property type="evidence" value="ECO:0007669"/>
    <property type="project" value="UniProtKB-KW"/>
</dbReference>
<dbReference type="Gene3D" id="1.10.10.10">
    <property type="entry name" value="Winged helix-like DNA-binding domain superfamily/Winged helix DNA-binding domain"/>
    <property type="match status" value="1"/>
</dbReference>
<organism evidence="5 6">
    <name type="scientific">Rhodococcoides kyotonense</name>
    <dbReference type="NCBI Taxonomy" id="398843"/>
    <lineage>
        <taxon>Bacteria</taxon>
        <taxon>Bacillati</taxon>
        <taxon>Actinomycetota</taxon>
        <taxon>Actinomycetes</taxon>
        <taxon>Mycobacteriales</taxon>
        <taxon>Nocardiaceae</taxon>
        <taxon>Rhodococcoides</taxon>
    </lineage>
</organism>